<keyword evidence="5" id="KW-1185">Reference proteome</keyword>
<dbReference type="Pfam" id="PF13807">
    <property type="entry name" value="GNVR"/>
    <property type="match status" value="1"/>
</dbReference>
<dbReference type="PANTHER" id="PTHR32309">
    <property type="entry name" value="TYROSINE-PROTEIN KINASE"/>
    <property type="match status" value="1"/>
</dbReference>
<dbReference type="PANTHER" id="PTHR32309:SF13">
    <property type="entry name" value="FERRIC ENTEROBACTIN TRANSPORT PROTEIN FEPE"/>
    <property type="match status" value="1"/>
</dbReference>
<feature type="transmembrane region" description="Helical" evidence="2">
    <location>
        <begin position="21"/>
        <end position="39"/>
    </location>
</feature>
<evidence type="ECO:0000256" key="2">
    <source>
        <dbReference type="SAM" id="Phobius"/>
    </source>
</evidence>
<organism evidence="4 5">
    <name type="scientific">Thalassotalea eurytherma</name>
    <dbReference type="NCBI Taxonomy" id="1144278"/>
    <lineage>
        <taxon>Bacteria</taxon>
        <taxon>Pseudomonadati</taxon>
        <taxon>Pseudomonadota</taxon>
        <taxon>Gammaproteobacteria</taxon>
        <taxon>Alteromonadales</taxon>
        <taxon>Colwelliaceae</taxon>
        <taxon>Thalassotalea</taxon>
    </lineage>
</organism>
<dbReference type="EMBL" id="BSSU01000007">
    <property type="protein sequence ID" value="GLX82086.1"/>
    <property type="molecule type" value="Genomic_DNA"/>
</dbReference>
<name>A0ABQ6H6K9_9GAMM</name>
<feature type="coiled-coil region" evidence="1">
    <location>
        <begin position="332"/>
        <end position="366"/>
    </location>
</feature>
<keyword evidence="2" id="KW-1133">Transmembrane helix</keyword>
<protein>
    <submittedName>
        <fullName evidence="4">Chain-length determining protein</fullName>
    </submittedName>
</protein>
<feature type="coiled-coil region" evidence="1">
    <location>
        <begin position="171"/>
        <end position="283"/>
    </location>
</feature>
<keyword evidence="2" id="KW-0472">Membrane</keyword>
<comment type="caution">
    <text evidence="4">The sequence shown here is derived from an EMBL/GenBank/DDBJ whole genome shotgun (WGS) entry which is preliminary data.</text>
</comment>
<evidence type="ECO:0000313" key="4">
    <source>
        <dbReference type="EMBL" id="GLX82086.1"/>
    </source>
</evidence>
<dbReference type="InterPro" id="IPR014345">
    <property type="entry name" value="XrtA_polysacc_chain"/>
</dbReference>
<feature type="transmembrane region" description="Helical" evidence="2">
    <location>
        <begin position="434"/>
        <end position="455"/>
    </location>
</feature>
<dbReference type="InterPro" id="IPR032807">
    <property type="entry name" value="GNVR"/>
</dbReference>
<accession>A0ABQ6H6K9</accession>
<dbReference type="RefSeq" id="WP_284207438.1">
    <property type="nucleotide sequence ID" value="NZ_BSSU01000007.1"/>
</dbReference>
<feature type="transmembrane region" description="Helical" evidence="2">
    <location>
        <begin position="497"/>
        <end position="519"/>
    </location>
</feature>
<evidence type="ECO:0000259" key="3">
    <source>
        <dbReference type="Pfam" id="PF13807"/>
    </source>
</evidence>
<evidence type="ECO:0000256" key="1">
    <source>
        <dbReference type="SAM" id="Coils"/>
    </source>
</evidence>
<dbReference type="Proteomes" id="UP001157133">
    <property type="component" value="Unassembled WGS sequence"/>
</dbReference>
<sequence length="532" mass="60514">MQELFEQIVDYLKGIWIKRRYLMVATWVICPIGWAYVTLMDDVYESEARVYADTQSILRPLLKGITVENNPNVQIQLMVRTLLSRPNVEKITRMSDLDIQATTAQDYENLIERLKEDIDIKKVGRGRDENIYTISYENKDPEVARIVVQSALTVFIENTLGENRTDADAAQEFLDDQIREYESRLLAAEARLTDFKQKYSDVLPNQNGGYYEKLSTAKEQLKDIELSLLESKTQLKSAKQQLTIPAQNELSPGNAVQNSSTIKTTYDDRIAELEVNLDLLQLKYTEMHPEVIEVNRRLAHLKEQRTKEINEYIASTNSSSKNTLAYSENPVVQEAQIQVNNLENLVASLEVRAQNYREQVVDLENKIHTLPEIEAELVALNRGYEITQQKYEELLVRKETASLAQQADQTTNKIQFRVIDPPRVSSEPAGPNRALFYIIVTVLGFGVGVGLSLLISELKPVVTSGAQVSRATGIPVFGVVSATESLGLQEWHKKKTWLFILSNMLLLFLLTFFMIYSLFPSVIKEPIRGLMG</sequence>
<proteinExistence type="predicted"/>
<feature type="domain" description="Tyrosine-protein kinase G-rich" evidence="3">
    <location>
        <begin position="373"/>
        <end position="454"/>
    </location>
</feature>
<keyword evidence="1" id="KW-0175">Coiled coil</keyword>
<gene>
    <name evidence="4" type="ORF">theurythT_15380</name>
</gene>
<dbReference type="InterPro" id="IPR050445">
    <property type="entry name" value="Bact_polysacc_biosynth/exp"/>
</dbReference>
<reference evidence="4 5" key="1">
    <citation type="submission" date="2023-03" db="EMBL/GenBank/DDBJ databases">
        <title>Draft genome sequence of Thalassotalea eurytherma JCM 18482T.</title>
        <authorList>
            <person name="Sawabe T."/>
        </authorList>
    </citation>
    <scope>NUCLEOTIDE SEQUENCE [LARGE SCALE GENOMIC DNA]</scope>
    <source>
        <strain evidence="4 5">JCM 18482</strain>
    </source>
</reference>
<dbReference type="NCBIfam" id="TIGR03007">
    <property type="entry name" value="pepcterm_ChnLen"/>
    <property type="match status" value="1"/>
</dbReference>
<evidence type="ECO:0000313" key="5">
    <source>
        <dbReference type="Proteomes" id="UP001157133"/>
    </source>
</evidence>
<keyword evidence="2" id="KW-0812">Transmembrane</keyword>